<feature type="transmembrane region" description="Helical" evidence="1">
    <location>
        <begin position="93"/>
        <end position="112"/>
    </location>
</feature>
<protein>
    <submittedName>
        <fullName evidence="2">Uncharacterized protein</fullName>
    </submittedName>
</protein>
<sequence>MKNLTLHSISIGQSEYTMPQKHSGLHLNITLSFIRIDRVLDMLSRPLLSLLLQTTIYETKQNYKLGSQVGCQRVEQNSDLEFQHTIIMAGLKALIRIIQIIVAKVIFLYFSFSSHCPESSTLS</sequence>
<gene>
    <name evidence="2" type="ORF">CIPAW_05G165600</name>
</gene>
<keyword evidence="1" id="KW-1133">Transmembrane helix</keyword>
<dbReference type="Proteomes" id="UP000811609">
    <property type="component" value="Chromosome 5"/>
</dbReference>
<dbReference type="EMBL" id="CM031813">
    <property type="protein sequence ID" value="KAG6654723.1"/>
    <property type="molecule type" value="Genomic_DNA"/>
</dbReference>
<keyword evidence="1" id="KW-0472">Membrane</keyword>
<keyword evidence="3" id="KW-1185">Reference proteome</keyword>
<comment type="caution">
    <text evidence="2">The sequence shown here is derived from an EMBL/GenBank/DDBJ whole genome shotgun (WGS) entry which is preliminary data.</text>
</comment>
<proteinExistence type="predicted"/>
<dbReference type="AlphaFoldDB" id="A0A8T1QK75"/>
<organism evidence="2 3">
    <name type="scientific">Carya illinoinensis</name>
    <name type="common">Pecan</name>
    <dbReference type="NCBI Taxonomy" id="32201"/>
    <lineage>
        <taxon>Eukaryota</taxon>
        <taxon>Viridiplantae</taxon>
        <taxon>Streptophyta</taxon>
        <taxon>Embryophyta</taxon>
        <taxon>Tracheophyta</taxon>
        <taxon>Spermatophyta</taxon>
        <taxon>Magnoliopsida</taxon>
        <taxon>eudicotyledons</taxon>
        <taxon>Gunneridae</taxon>
        <taxon>Pentapetalae</taxon>
        <taxon>rosids</taxon>
        <taxon>fabids</taxon>
        <taxon>Fagales</taxon>
        <taxon>Juglandaceae</taxon>
        <taxon>Carya</taxon>
    </lineage>
</organism>
<name>A0A8T1QK75_CARIL</name>
<keyword evidence="1" id="KW-0812">Transmembrane</keyword>
<accession>A0A8T1QK75</accession>
<reference evidence="2" key="1">
    <citation type="submission" date="2020-12" db="EMBL/GenBank/DDBJ databases">
        <title>WGS assembly of Carya illinoinensis cv. Pawnee.</title>
        <authorList>
            <person name="Platts A."/>
            <person name="Shu S."/>
            <person name="Wright S."/>
            <person name="Barry K."/>
            <person name="Edger P."/>
            <person name="Pires J.C."/>
            <person name="Schmutz J."/>
        </authorList>
    </citation>
    <scope>NUCLEOTIDE SEQUENCE</scope>
    <source>
        <tissue evidence="2">Leaf</tissue>
    </source>
</reference>
<evidence type="ECO:0000256" key="1">
    <source>
        <dbReference type="SAM" id="Phobius"/>
    </source>
</evidence>
<evidence type="ECO:0000313" key="2">
    <source>
        <dbReference type="EMBL" id="KAG6654723.1"/>
    </source>
</evidence>
<evidence type="ECO:0000313" key="3">
    <source>
        <dbReference type="Proteomes" id="UP000811609"/>
    </source>
</evidence>